<reference evidence="1 2" key="1">
    <citation type="submission" date="2024-02" db="EMBL/GenBank/DDBJ databases">
        <title>Bacterial strain from lacustrine sediment.</title>
        <authorList>
            <person name="Petit C."/>
            <person name="Fadhlaoui K."/>
        </authorList>
    </citation>
    <scope>NUCLEOTIDE SEQUENCE [LARGE SCALE GENOMIC DNA]</scope>
    <source>
        <strain evidence="1 2">IPX-CK</strain>
    </source>
</reference>
<dbReference type="Proteomes" id="UP001451571">
    <property type="component" value="Chromosome"/>
</dbReference>
<evidence type="ECO:0000313" key="1">
    <source>
        <dbReference type="EMBL" id="XAH75721.1"/>
    </source>
</evidence>
<protein>
    <submittedName>
        <fullName evidence="1">DUF4127 family protein</fullName>
    </submittedName>
</protein>
<proteinExistence type="predicted"/>
<keyword evidence="2" id="KW-1185">Reference proteome</keyword>
<name>A0ABZ3F2L5_9FIRM</name>
<sequence length="503" mass="56942">MKKKIVLLPLDERPCNYDFPVDLFRHDDLNLVRPSKLGNKKEPANVDEIAEYLKEECKDADGLILSVDMLLYGGLIPSRLHYETIEKLKQTAETIKHIKDKNPGLTVFAFQVIMRCPAYSSDDEEPEYYDKCGETIHLTGEIVHKSRLGLCGENGMQGIMPDINQIYLNDYIGRREINRAMNLHILKYLKEGYIDFLVIPQDDSATYGYAAMDRDQICAEIEKRNLSDRILVYPGADEVALTLMTRMINKSEMKKPKVYVKYACEMAKNVIPLYEGSTLSGTVKYHILSAGCQLADCYETADIIMVLTAPAGTMKEAAAQPCNLPEYRTERNLAELIDFIKDRTAENRIVTIADNAYANGGDLEFIKMMDNNQLLMKVAGYAGWNTSANTIGTALAEGVDALYFGNSNNHRNFLVKRYIEDAGYCSVVRKNVTEKLSGLGMDYFDVKEKDGAVSKIVEQELRKFLKDYCSSIASKTWIDFVYMPWRRMFEIGLSAGIEEISND</sequence>
<accession>A0ABZ3F2L5</accession>
<dbReference type="InterPro" id="IPR025394">
    <property type="entry name" value="DUF4127"/>
</dbReference>
<dbReference type="RefSeq" id="WP_342759293.1">
    <property type="nucleotide sequence ID" value="NZ_CP146256.1"/>
</dbReference>
<dbReference type="Pfam" id="PF13552">
    <property type="entry name" value="DUF4127"/>
    <property type="match status" value="1"/>
</dbReference>
<gene>
    <name evidence="1" type="ORF">V6984_08200</name>
</gene>
<dbReference type="EMBL" id="CP146256">
    <property type="protein sequence ID" value="XAH75721.1"/>
    <property type="molecule type" value="Genomic_DNA"/>
</dbReference>
<organism evidence="1 2">
    <name type="scientific">Kineothrix sedimenti</name>
    <dbReference type="NCBI Taxonomy" id="3123317"/>
    <lineage>
        <taxon>Bacteria</taxon>
        <taxon>Bacillati</taxon>
        <taxon>Bacillota</taxon>
        <taxon>Clostridia</taxon>
        <taxon>Lachnospirales</taxon>
        <taxon>Lachnospiraceae</taxon>
        <taxon>Kineothrix</taxon>
    </lineage>
</organism>
<evidence type="ECO:0000313" key="2">
    <source>
        <dbReference type="Proteomes" id="UP001451571"/>
    </source>
</evidence>